<evidence type="ECO:0000256" key="3">
    <source>
        <dbReference type="ARBA" id="ARBA00022630"/>
    </source>
</evidence>
<dbReference type="PANTHER" id="PTHR11552:SF147">
    <property type="entry name" value="CHOLINE DEHYDROGENASE, MITOCHONDRIAL"/>
    <property type="match status" value="1"/>
</dbReference>
<feature type="domain" description="Glucose-methanol-choline oxidoreductase N-terminal" evidence="7">
    <location>
        <begin position="44"/>
        <end position="258"/>
    </location>
</feature>
<proteinExistence type="inferred from homology"/>
<evidence type="ECO:0000313" key="10">
    <source>
        <dbReference type="Proteomes" id="UP000094527"/>
    </source>
</evidence>
<dbReference type="PANTHER" id="PTHR11552">
    <property type="entry name" value="GLUCOSE-METHANOL-CHOLINE GMC OXIDOREDUCTASE"/>
    <property type="match status" value="1"/>
</dbReference>
<sequence length="503" mass="56356">CGVCPSGQFPFLFNSNASKYLDEDRINTLNELEKDLSLPRIKEYDFIVVGAGTAGCIIARRLSEKFNVLLLEAGGEPVPASQDTDGVIISHLGKNAGGSGSHNDMVHNRGSPKDYDNYAEVANDSSWRYENVLEHFKKYENFIGELFTGEHEENYGHDGPITIDTDTPPSFQFFDVANELGYKVADPNGFQTESFAPMAKAINKGQRSSSYNQYIKPIKNSRENLTIHGYSIATQASVRRFLLMKNKKAYGIVYERHGIPQIAHASKEEAGISVIHELPEVGNNLVDHLIFDLNKIQYNASIIPYIPRMTEEQEFEEMLQNYHETGEGILGHLNQGPQAFIISSRAKQDGQEGWPDILIIYVPMCPFPKGMSLQLPEKVVRMLMWFWKPLTWRFDIINATVMQKYGTFYGDEPHSACLSFEFLSKDYWRCVITQTIHSGYHGVGTCSLGSVVDSKFRVQGISYLRVADASVFPAVPNANINGPVLMLAEKAASDILQILEVND</sequence>
<comment type="caution">
    <text evidence="9">The sequence shown here is derived from an EMBL/GenBank/DDBJ whole genome shotgun (WGS) entry which is preliminary data.</text>
</comment>
<keyword evidence="4 6" id="KW-0274">FAD</keyword>
<evidence type="ECO:0000259" key="8">
    <source>
        <dbReference type="Pfam" id="PF05199"/>
    </source>
</evidence>
<feature type="non-terminal residue" evidence="9">
    <location>
        <position position="503"/>
    </location>
</feature>
<feature type="binding site" evidence="6">
    <location>
        <position position="238"/>
    </location>
    <ligand>
        <name>FAD</name>
        <dbReference type="ChEBI" id="CHEBI:57692"/>
    </ligand>
</feature>
<protein>
    <submittedName>
        <fullName evidence="9">Oxygen-dependent choline dehydrogenase</fullName>
    </submittedName>
</protein>
<feature type="binding site" evidence="6">
    <location>
        <begin position="103"/>
        <end position="106"/>
    </location>
    <ligand>
        <name>FAD</name>
        <dbReference type="ChEBI" id="CHEBI:57692"/>
    </ligand>
</feature>
<dbReference type="EMBL" id="LJIJ01004416">
    <property type="protein sequence ID" value="ODM87920.1"/>
    <property type="molecule type" value="Genomic_DNA"/>
</dbReference>
<dbReference type="Proteomes" id="UP000094527">
    <property type="component" value="Unassembled WGS sequence"/>
</dbReference>
<accession>A0A1D2M4L4</accession>
<feature type="non-terminal residue" evidence="9">
    <location>
        <position position="1"/>
    </location>
</feature>
<dbReference type="InterPro" id="IPR027424">
    <property type="entry name" value="Glucose_Oxidase_domain_2"/>
</dbReference>
<dbReference type="SUPFAM" id="SSF54373">
    <property type="entry name" value="FAD-linked reductases, C-terminal domain"/>
    <property type="match status" value="1"/>
</dbReference>
<dbReference type="GO" id="GO:0016614">
    <property type="term" value="F:oxidoreductase activity, acting on CH-OH group of donors"/>
    <property type="evidence" value="ECO:0007669"/>
    <property type="project" value="InterPro"/>
</dbReference>
<dbReference type="InterPro" id="IPR007867">
    <property type="entry name" value="GMC_OxRtase_C"/>
</dbReference>
<dbReference type="OMA" id="YLRCHIR"/>
<organism evidence="9 10">
    <name type="scientific">Orchesella cincta</name>
    <name type="common">Springtail</name>
    <name type="synonym">Podura cincta</name>
    <dbReference type="NCBI Taxonomy" id="48709"/>
    <lineage>
        <taxon>Eukaryota</taxon>
        <taxon>Metazoa</taxon>
        <taxon>Ecdysozoa</taxon>
        <taxon>Arthropoda</taxon>
        <taxon>Hexapoda</taxon>
        <taxon>Collembola</taxon>
        <taxon>Entomobryomorpha</taxon>
        <taxon>Entomobryoidea</taxon>
        <taxon>Orchesellidae</taxon>
        <taxon>Orchesellinae</taxon>
        <taxon>Orchesella</taxon>
    </lineage>
</organism>
<gene>
    <name evidence="9" type="ORF">Ocin01_18765</name>
</gene>
<dbReference type="SUPFAM" id="SSF51905">
    <property type="entry name" value="FAD/NAD(P)-binding domain"/>
    <property type="match status" value="1"/>
</dbReference>
<dbReference type="Gene3D" id="4.10.450.10">
    <property type="entry name" value="Glucose Oxidase, domain 2"/>
    <property type="match status" value="1"/>
</dbReference>
<dbReference type="Pfam" id="PF00732">
    <property type="entry name" value="GMC_oxred_N"/>
    <property type="match status" value="1"/>
</dbReference>
<evidence type="ECO:0000256" key="2">
    <source>
        <dbReference type="ARBA" id="ARBA00010790"/>
    </source>
</evidence>
<dbReference type="InterPro" id="IPR012132">
    <property type="entry name" value="GMC_OxRdtase"/>
</dbReference>
<dbReference type="GO" id="GO:0050660">
    <property type="term" value="F:flavin adenine dinucleotide binding"/>
    <property type="evidence" value="ECO:0007669"/>
    <property type="project" value="InterPro"/>
</dbReference>
<comment type="similarity">
    <text evidence="2">Belongs to the GMC oxidoreductase family.</text>
</comment>
<evidence type="ECO:0000259" key="7">
    <source>
        <dbReference type="Pfam" id="PF00732"/>
    </source>
</evidence>
<keyword evidence="3" id="KW-0285">Flavoprotein</keyword>
<dbReference type="STRING" id="48709.A0A1D2M4L4"/>
<evidence type="ECO:0000313" key="9">
    <source>
        <dbReference type="EMBL" id="ODM87920.1"/>
    </source>
</evidence>
<dbReference type="InterPro" id="IPR000172">
    <property type="entry name" value="GMC_OxRdtase_N"/>
</dbReference>
<reference evidence="9 10" key="1">
    <citation type="journal article" date="2016" name="Genome Biol. Evol.">
        <title>Gene Family Evolution Reflects Adaptation to Soil Environmental Stressors in the Genome of the Collembolan Orchesella cincta.</title>
        <authorList>
            <person name="Faddeeva-Vakhrusheva A."/>
            <person name="Derks M.F."/>
            <person name="Anvar S.Y."/>
            <person name="Agamennone V."/>
            <person name="Suring W."/>
            <person name="Smit S."/>
            <person name="van Straalen N.M."/>
            <person name="Roelofs D."/>
        </authorList>
    </citation>
    <scope>NUCLEOTIDE SEQUENCE [LARGE SCALE GENOMIC DNA]</scope>
    <source>
        <tissue evidence="9">Mixed pool</tissue>
    </source>
</reference>
<evidence type="ECO:0000256" key="6">
    <source>
        <dbReference type="PIRSR" id="PIRSR000137-2"/>
    </source>
</evidence>
<dbReference type="OrthoDB" id="269227at2759"/>
<evidence type="ECO:0000256" key="4">
    <source>
        <dbReference type="ARBA" id="ARBA00022827"/>
    </source>
</evidence>
<dbReference type="InterPro" id="IPR036188">
    <property type="entry name" value="FAD/NAD-bd_sf"/>
</dbReference>
<comment type="cofactor">
    <cofactor evidence="1 6">
        <name>FAD</name>
        <dbReference type="ChEBI" id="CHEBI:57692"/>
    </cofactor>
</comment>
<keyword evidence="10" id="KW-1185">Reference proteome</keyword>
<feature type="domain" description="Glucose-methanol-choline oxidoreductase C-terminal" evidence="8">
    <location>
        <begin position="410"/>
        <end position="488"/>
    </location>
</feature>
<dbReference type="Gene3D" id="3.50.50.60">
    <property type="entry name" value="FAD/NAD(P)-binding domain"/>
    <property type="match status" value="3"/>
</dbReference>
<dbReference type="Gene3D" id="3.30.560.10">
    <property type="entry name" value="Glucose Oxidase, domain 3"/>
    <property type="match status" value="3"/>
</dbReference>
<evidence type="ECO:0000256" key="1">
    <source>
        <dbReference type="ARBA" id="ARBA00001974"/>
    </source>
</evidence>
<name>A0A1D2M4L4_ORCCI</name>
<dbReference type="AlphaFoldDB" id="A0A1D2M4L4"/>
<evidence type="ECO:0000256" key="5">
    <source>
        <dbReference type="ARBA" id="ARBA00023002"/>
    </source>
</evidence>
<dbReference type="PIRSF" id="PIRSF000137">
    <property type="entry name" value="Alcohol_oxidase"/>
    <property type="match status" value="1"/>
</dbReference>
<keyword evidence="5" id="KW-0560">Oxidoreductase</keyword>
<dbReference type="Pfam" id="PF05199">
    <property type="entry name" value="GMC_oxred_C"/>
    <property type="match status" value="1"/>
</dbReference>